<name>A0ACB9BJH8_CICIN</name>
<gene>
    <name evidence="1" type="ORF">L2E82_33194</name>
</gene>
<evidence type="ECO:0000313" key="1">
    <source>
        <dbReference type="EMBL" id="KAI3722166.1"/>
    </source>
</evidence>
<dbReference type="EMBL" id="CM042014">
    <property type="protein sequence ID" value="KAI3722166.1"/>
    <property type="molecule type" value="Genomic_DNA"/>
</dbReference>
<organism evidence="1 2">
    <name type="scientific">Cichorium intybus</name>
    <name type="common">Chicory</name>
    <dbReference type="NCBI Taxonomy" id="13427"/>
    <lineage>
        <taxon>Eukaryota</taxon>
        <taxon>Viridiplantae</taxon>
        <taxon>Streptophyta</taxon>
        <taxon>Embryophyta</taxon>
        <taxon>Tracheophyta</taxon>
        <taxon>Spermatophyta</taxon>
        <taxon>Magnoliopsida</taxon>
        <taxon>eudicotyledons</taxon>
        <taxon>Gunneridae</taxon>
        <taxon>Pentapetalae</taxon>
        <taxon>asterids</taxon>
        <taxon>campanulids</taxon>
        <taxon>Asterales</taxon>
        <taxon>Asteraceae</taxon>
        <taxon>Cichorioideae</taxon>
        <taxon>Cichorieae</taxon>
        <taxon>Cichoriinae</taxon>
        <taxon>Cichorium</taxon>
    </lineage>
</organism>
<proteinExistence type="predicted"/>
<comment type="caution">
    <text evidence="1">The sequence shown here is derived from an EMBL/GenBank/DDBJ whole genome shotgun (WGS) entry which is preliminary data.</text>
</comment>
<sequence>MPAETYLPVLFDNDSIILPMNDMDSGDEWAFKFRYWPNNKSRMYVLEGTGVFAKKHRLEAGDYMLLYRDLVNHNYVIRGVRAYRDEEECANKEVNDMGGNKELKKDADLINQGVASGAEFEEFNLLDHTSNFPNMEDMTLMNDNSYFSDILNSFNAWDEFMTNNYPPIPQITYFENLSSEDLSQV</sequence>
<dbReference type="Proteomes" id="UP001055811">
    <property type="component" value="Linkage Group LG06"/>
</dbReference>
<reference evidence="1 2" key="2">
    <citation type="journal article" date="2022" name="Mol. Ecol. Resour.">
        <title>The genomes of chicory, endive, great burdock and yacon provide insights into Asteraceae paleo-polyploidization history and plant inulin production.</title>
        <authorList>
            <person name="Fan W."/>
            <person name="Wang S."/>
            <person name="Wang H."/>
            <person name="Wang A."/>
            <person name="Jiang F."/>
            <person name="Liu H."/>
            <person name="Zhao H."/>
            <person name="Xu D."/>
            <person name="Zhang Y."/>
        </authorList>
    </citation>
    <scope>NUCLEOTIDE SEQUENCE [LARGE SCALE GENOMIC DNA]</scope>
    <source>
        <strain evidence="2">cv. Punajuju</strain>
        <tissue evidence="1">Leaves</tissue>
    </source>
</reference>
<evidence type="ECO:0000313" key="2">
    <source>
        <dbReference type="Proteomes" id="UP001055811"/>
    </source>
</evidence>
<protein>
    <submittedName>
        <fullName evidence="1">Uncharacterized protein</fullName>
    </submittedName>
</protein>
<accession>A0ACB9BJH8</accession>
<reference evidence="2" key="1">
    <citation type="journal article" date="2022" name="Mol. Ecol. Resour.">
        <title>The genomes of chicory, endive, great burdock and yacon provide insights into Asteraceae palaeo-polyploidization history and plant inulin production.</title>
        <authorList>
            <person name="Fan W."/>
            <person name="Wang S."/>
            <person name="Wang H."/>
            <person name="Wang A."/>
            <person name="Jiang F."/>
            <person name="Liu H."/>
            <person name="Zhao H."/>
            <person name="Xu D."/>
            <person name="Zhang Y."/>
        </authorList>
    </citation>
    <scope>NUCLEOTIDE SEQUENCE [LARGE SCALE GENOMIC DNA]</scope>
    <source>
        <strain evidence="2">cv. Punajuju</strain>
    </source>
</reference>
<keyword evidence="2" id="KW-1185">Reference proteome</keyword>